<proteinExistence type="inferred from homology"/>
<evidence type="ECO:0000256" key="4">
    <source>
        <dbReference type="ARBA" id="ARBA00023004"/>
    </source>
</evidence>
<evidence type="ECO:0000256" key="6">
    <source>
        <dbReference type="SAM" id="Phobius"/>
    </source>
</evidence>
<evidence type="ECO:0000256" key="5">
    <source>
        <dbReference type="SAM" id="MobiDB-lite"/>
    </source>
</evidence>
<keyword evidence="8" id="KW-1185">Reference proteome</keyword>
<dbReference type="InterPro" id="IPR001128">
    <property type="entry name" value="Cyt_P450"/>
</dbReference>
<sequence>MDLSSPQLVLPVAVLLVPFFYFFIKYKRSQSLFLPVKWPIVGILPAILANLNNAHDYITLVLSASSRNFKVHGPLATSMQFFFTSDPRNVRHIFTSNHAKLPTTYPKGEEFAEAFDIMRGSFFTVDGEPCRRHRAKIQSILSNPRVLALIACSCRDKVESGLLPFLARMADAGAPFDMQLLNTRYAFDVTATPVFGADPGLLPPAMPPLHVTDAMDTVMEVPFLRHAMPAFSWKVMRRLLGIGPERRLAAAKTVLREFVAKMMEMGRKQQVVAHGGVGVVRKQEDDDDEEAPLLNIQSSCIDDPDYGGEVLHATLINYLVAGRDTVGTGLSWLWYSIATNPSVLLRIRWELEPTASRKAGTKNKSGPDAMVTFAPEETKELVYLHAAVFEALRLHPPAPIERKTALGDDTLPSGHEVRAGDTILISLYAMARMESVWGGDCREYRPERWLSVSRTTGASCSTCLPTSSWPSARGPGVASARTSG</sequence>
<comment type="similarity">
    <text evidence="1">Belongs to the cytochrome P450 family.</text>
</comment>
<dbReference type="Gene3D" id="1.10.630.10">
    <property type="entry name" value="Cytochrome P450"/>
    <property type="match status" value="1"/>
</dbReference>
<keyword evidence="6" id="KW-0472">Membrane</keyword>
<keyword evidence="6" id="KW-1133">Transmembrane helix</keyword>
<dbReference type="GO" id="GO:0016705">
    <property type="term" value="F:oxidoreductase activity, acting on paired donors, with incorporation or reduction of molecular oxygen"/>
    <property type="evidence" value="ECO:0007669"/>
    <property type="project" value="InterPro"/>
</dbReference>
<organism evidence="7 8">
    <name type="scientific">Panicum virgatum</name>
    <name type="common">Blackwell switchgrass</name>
    <dbReference type="NCBI Taxonomy" id="38727"/>
    <lineage>
        <taxon>Eukaryota</taxon>
        <taxon>Viridiplantae</taxon>
        <taxon>Streptophyta</taxon>
        <taxon>Embryophyta</taxon>
        <taxon>Tracheophyta</taxon>
        <taxon>Spermatophyta</taxon>
        <taxon>Magnoliopsida</taxon>
        <taxon>Liliopsida</taxon>
        <taxon>Poales</taxon>
        <taxon>Poaceae</taxon>
        <taxon>PACMAD clade</taxon>
        <taxon>Panicoideae</taxon>
        <taxon>Panicodae</taxon>
        <taxon>Paniceae</taxon>
        <taxon>Panicinae</taxon>
        <taxon>Panicum</taxon>
        <taxon>Panicum sect. Hiantes</taxon>
    </lineage>
</organism>
<name>A0A8T0TDY6_PANVG</name>
<gene>
    <name evidence="7" type="ORF">PVAP13_4NG215654</name>
</gene>
<reference evidence="7" key="1">
    <citation type="submission" date="2020-05" db="EMBL/GenBank/DDBJ databases">
        <title>WGS assembly of Panicum virgatum.</title>
        <authorList>
            <person name="Lovell J.T."/>
            <person name="Jenkins J."/>
            <person name="Shu S."/>
            <person name="Juenger T.E."/>
            <person name="Schmutz J."/>
        </authorList>
    </citation>
    <scope>NUCLEOTIDE SEQUENCE</scope>
    <source>
        <strain evidence="7">AP13</strain>
    </source>
</reference>
<keyword evidence="6" id="KW-0812">Transmembrane</keyword>
<keyword evidence="2" id="KW-0479">Metal-binding</keyword>
<protein>
    <recommendedName>
        <fullName evidence="9">Cytochrome P450</fullName>
    </recommendedName>
</protein>
<accession>A0A8T0TDY6</accession>
<keyword evidence="4" id="KW-0408">Iron</keyword>
<dbReference type="SUPFAM" id="SSF48264">
    <property type="entry name" value="Cytochrome P450"/>
    <property type="match status" value="1"/>
</dbReference>
<evidence type="ECO:0000313" key="8">
    <source>
        <dbReference type="Proteomes" id="UP000823388"/>
    </source>
</evidence>
<dbReference type="Proteomes" id="UP000823388">
    <property type="component" value="Chromosome 4N"/>
</dbReference>
<dbReference type="PANTHER" id="PTHR24296">
    <property type="entry name" value="CYTOCHROME P450"/>
    <property type="match status" value="1"/>
</dbReference>
<keyword evidence="3" id="KW-0560">Oxidoreductase</keyword>
<evidence type="ECO:0008006" key="9">
    <source>
        <dbReference type="Google" id="ProtNLM"/>
    </source>
</evidence>
<dbReference type="InterPro" id="IPR036396">
    <property type="entry name" value="Cyt_P450_sf"/>
</dbReference>
<dbReference type="EMBL" id="CM029044">
    <property type="protein sequence ID" value="KAG2606766.1"/>
    <property type="molecule type" value="Genomic_DNA"/>
</dbReference>
<evidence type="ECO:0000256" key="1">
    <source>
        <dbReference type="ARBA" id="ARBA00010617"/>
    </source>
</evidence>
<feature type="region of interest" description="Disordered" evidence="5">
    <location>
        <begin position="465"/>
        <end position="484"/>
    </location>
</feature>
<dbReference type="GO" id="GO:0004497">
    <property type="term" value="F:monooxygenase activity"/>
    <property type="evidence" value="ECO:0007669"/>
    <property type="project" value="InterPro"/>
</dbReference>
<feature type="transmembrane region" description="Helical" evidence="6">
    <location>
        <begin position="6"/>
        <end position="24"/>
    </location>
</feature>
<evidence type="ECO:0000256" key="3">
    <source>
        <dbReference type="ARBA" id="ARBA00023002"/>
    </source>
</evidence>
<dbReference type="GO" id="GO:0005506">
    <property type="term" value="F:iron ion binding"/>
    <property type="evidence" value="ECO:0007669"/>
    <property type="project" value="InterPro"/>
</dbReference>
<dbReference type="AlphaFoldDB" id="A0A8T0TDY6"/>
<dbReference type="GO" id="GO:0020037">
    <property type="term" value="F:heme binding"/>
    <property type="evidence" value="ECO:0007669"/>
    <property type="project" value="InterPro"/>
</dbReference>
<evidence type="ECO:0000256" key="2">
    <source>
        <dbReference type="ARBA" id="ARBA00022723"/>
    </source>
</evidence>
<evidence type="ECO:0000313" key="7">
    <source>
        <dbReference type="EMBL" id="KAG2606766.1"/>
    </source>
</evidence>
<comment type="caution">
    <text evidence="7">The sequence shown here is derived from an EMBL/GenBank/DDBJ whole genome shotgun (WGS) entry which is preliminary data.</text>
</comment>
<dbReference type="Pfam" id="PF00067">
    <property type="entry name" value="p450"/>
    <property type="match status" value="1"/>
</dbReference>